<proteinExistence type="predicted"/>
<evidence type="ECO:0000313" key="3">
    <source>
        <dbReference type="Proteomes" id="UP001287356"/>
    </source>
</evidence>
<reference evidence="2" key="2">
    <citation type="submission" date="2023-06" db="EMBL/GenBank/DDBJ databases">
        <authorList>
            <consortium name="Lawrence Berkeley National Laboratory"/>
            <person name="Haridas S."/>
            <person name="Hensen N."/>
            <person name="Bonometti L."/>
            <person name="Westerberg I."/>
            <person name="Brannstrom I.O."/>
            <person name="Guillou S."/>
            <person name="Cros-Aarteil S."/>
            <person name="Calhoun S."/>
            <person name="Kuo A."/>
            <person name="Mondo S."/>
            <person name="Pangilinan J."/>
            <person name="Riley R."/>
            <person name="Labutti K."/>
            <person name="Andreopoulos B."/>
            <person name="Lipzen A."/>
            <person name="Chen C."/>
            <person name="Yanf M."/>
            <person name="Daum C."/>
            <person name="Ng V."/>
            <person name="Clum A."/>
            <person name="Steindorff A."/>
            <person name="Ohm R."/>
            <person name="Martin F."/>
            <person name="Silar P."/>
            <person name="Natvig D."/>
            <person name="Lalanne C."/>
            <person name="Gautier V."/>
            <person name="Ament-Velasquez S.L."/>
            <person name="Kruys A."/>
            <person name="Hutchinson M.I."/>
            <person name="Powell A.J."/>
            <person name="Barry K."/>
            <person name="Miller A.N."/>
            <person name="Grigoriev I.V."/>
            <person name="Debuchy R."/>
            <person name="Gladieux P."/>
            <person name="Thoren M.H."/>
            <person name="Johannesson H."/>
        </authorList>
    </citation>
    <scope>NUCLEOTIDE SEQUENCE</scope>
    <source>
        <strain evidence="2">CBS 958.72</strain>
    </source>
</reference>
<dbReference type="EMBL" id="JAULSN010000010">
    <property type="protein sequence ID" value="KAK3361905.1"/>
    <property type="molecule type" value="Genomic_DNA"/>
</dbReference>
<protein>
    <recommendedName>
        <fullName evidence="4">Glycosyl transferase family 8 protein</fullName>
    </recommendedName>
</protein>
<keyword evidence="3" id="KW-1185">Reference proteome</keyword>
<dbReference type="Proteomes" id="UP001287356">
    <property type="component" value="Unassembled WGS sequence"/>
</dbReference>
<gene>
    <name evidence="2" type="ORF">B0T24DRAFT_97447</name>
</gene>
<reference evidence="2" key="1">
    <citation type="journal article" date="2023" name="Mol. Phylogenet. Evol.">
        <title>Genome-scale phylogeny and comparative genomics of the fungal order Sordariales.</title>
        <authorList>
            <person name="Hensen N."/>
            <person name="Bonometti L."/>
            <person name="Westerberg I."/>
            <person name="Brannstrom I.O."/>
            <person name="Guillou S."/>
            <person name="Cros-Aarteil S."/>
            <person name="Calhoun S."/>
            <person name="Haridas S."/>
            <person name="Kuo A."/>
            <person name="Mondo S."/>
            <person name="Pangilinan J."/>
            <person name="Riley R."/>
            <person name="LaButti K."/>
            <person name="Andreopoulos B."/>
            <person name="Lipzen A."/>
            <person name="Chen C."/>
            <person name="Yan M."/>
            <person name="Daum C."/>
            <person name="Ng V."/>
            <person name="Clum A."/>
            <person name="Steindorff A."/>
            <person name="Ohm R.A."/>
            <person name="Martin F."/>
            <person name="Silar P."/>
            <person name="Natvig D.O."/>
            <person name="Lalanne C."/>
            <person name="Gautier V."/>
            <person name="Ament-Velasquez S.L."/>
            <person name="Kruys A."/>
            <person name="Hutchinson M.I."/>
            <person name="Powell A.J."/>
            <person name="Barry K."/>
            <person name="Miller A.N."/>
            <person name="Grigoriev I.V."/>
            <person name="Debuchy R."/>
            <person name="Gladieux P."/>
            <person name="Hiltunen Thoren M."/>
            <person name="Johannesson H."/>
        </authorList>
    </citation>
    <scope>NUCLEOTIDE SEQUENCE</scope>
    <source>
        <strain evidence="2">CBS 958.72</strain>
    </source>
</reference>
<evidence type="ECO:0008006" key="4">
    <source>
        <dbReference type="Google" id="ProtNLM"/>
    </source>
</evidence>
<organism evidence="2 3">
    <name type="scientific">Lasiosphaeria ovina</name>
    <dbReference type="NCBI Taxonomy" id="92902"/>
    <lineage>
        <taxon>Eukaryota</taxon>
        <taxon>Fungi</taxon>
        <taxon>Dikarya</taxon>
        <taxon>Ascomycota</taxon>
        <taxon>Pezizomycotina</taxon>
        <taxon>Sordariomycetes</taxon>
        <taxon>Sordariomycetidae</taxon>
        <taxon>Sordariales</taxon>
        <taxon>Lasiosphaeriaceae</taxon>
        <taxon>Lasiosphaeria</taxon>
    </lineage>
</organism>
<dbReference type="AlphaFoldDB" id="A0AAE0JUQ8"/>
<feature type="compositionally biased region" description="Basic and acidic residues" evidence="1">
    <location>
        <begin position="413"/>
        <end position="425"/>
    </location>
</feature>
<name>A0AAE0JUQ8_9PEZI</name>
<evidence type="ECO:0000256" key="1">
    <source>
        <dbReference type="SAM" id="MobiDB-lite"/>
    </source>
</evidence>
<accession>A0AAE0JUQ8</accession>
<feature type="region of interest" description="Disordered" evidence="1">
    <location>
        <begin position="38"/>
        <end position="66"/>
    </location>
</feature>
<feature type="compositionally biased region" description="Pro residues" evidence="1">
    <location>
        <begin position="47"/>
        <end position="66"/>
    </location>
</feature>
<feature type="compositionally biased region" description="Basic and acidic residues" evidence="1">
    <location>
        <begin position="339"/>
        <end position="349"/>
    </location>
</feature>
<evidence type="ECO:0000313" key="2">
    <source>
        <dbReference type="EMBL" id="KAK3361905.1"/>
    </source>
</evidence>
<comment type="caution">
    <text evidence="2">The sequence shown here is derived from an EMBL/GenBank/DDBJ whole genome shotgun (WGS) entry which is preliminary data.</text>
</comment>
<sequence>MLITMPNLRQLSVIAISLVSFALLFGAVGRHRRALPELFHEDEKPKPPQAPQRPPGPRYKPMPTWTPPPVKDNFPSLATSTPPPIPKWNVARKDVHKEHDLDVAPPLLIGFTRSWPILLQAVVAYITAGWPADQIYVVENTGVQQANARGQLSLQNQFHLNHTTLKTLGVNVVTTPTLLSFAQLQNFYLSLTYAHGWPYYFWSHMDVLPMSFEDGFAGKTPKYSDAGYKSIYTLALEALRDARANSPRWSIRFFAYDHLALVNPAAFEDVGGWDTLIPYYITDCDMHSRLGMRNWTMADAKAGIITDVSVALDDLLVLYRVDGIEPSFSDPNPPPPKPPKPEEGDDNKKKPARNKRAAAEDELAVPLPGRRRSSPRTQRLPPSAMLDARARVEAYRPTSEAEAEAETEADSVLSRRDGDDDKKQDENYRRWRHIVTTADEMYMYKHGDRGRNTWQAGQRGGHGEPFYYDAAGLADAIELLTETGREVFRRKWGHRDCDLASGAKLKFDDQWRVEKDWE</sequence>
<feature type="region of interest" description="Disordered" evidence="1">
    <location>
        <begin position="326"/>
        <end position="425"/>
    </location>
</feature>